<dbReference type="PANTHER" id="PTHR43092">
    <property type="entry name" value="L-CYSTEINE DESULFHYDRASE"/>
    <property type="match status" value="1"/>
</dbReference>
<evidence type="ECO:0000313" key="8">
    <source>
        <dbReference type="Proteomes" id="UP000623301"/>
    </source>
</evidence>
<dbReference type="PROSITE" id="PS51318">
    <property type="entry name" value="TAT"/>
    <property type="match status" value="1"/>
</dbReference>
<evidence type="ECO:0000256" key="2">
    <source>
        <dbReference type="ARBA" id="ARBA00022898"/>
    </source>
</evidence>
<dbReference type="PANTHER" id="PTHR43092:SF6">
    <property type="entry name" value="BLR1280 PROTEIN"/>
    <property type="match status" value="1"/>
</dbReference>
<evidence type="ECO:0000313" key="7">
    <source>
        <dbReference type="EMBL" id="MBJ2174489.1"/>
    </source>
</evidence>
<feature type="domain" description="Aminotransferase class V" evidence="6">
    <location>
        <begin position="111"/>
        <end position="421"/>
    </location>
</feature>
<evidence type="ECO:0000259" key="6">
    <source>
        <dbReference type="Pfam" id="PF00266"/>
    </source>
</evidence>
<organism evidence="7 8">
    <name type="scientific">Aureibaculum flavum</name>
    <dbReference type="NCBI Taxonomy" id="2795986"/>
    <lineage>
        <taxon>Bacteria</taxon>
        <taxon>Pseudomonadati</taxon>
        <taxon>Bacteroidota</taxon>
        <taxon>Flavobacteriia</taxon>
        <taxon>Flavobacteriales</taxon>
        <taxon>Flavobacteriaceae</taxon>
        <taxon>Aureibaculum</taxon>
    </lineage>
</organism>
<dbReference type="InterPro" id="IPR015421">
    <property type="entry name" value="PyrdxlP-dep_Trfase_major"/>
</dbReference>
<evidence type="ECO:0000256" key="4">
    <source>
        <dbReference type="RuleBase" id="RU004504"/>
    </source>
</evidence>
<keyword evidence="7" id="KW-0808">Transferase</keyword>
<proteinExistence type="inferred from homology"/>
<reference evidence="7 8" key="1">
    <citation type="submission" date="2020-12" db="EMBL/GenBank/DDBJ databases">
        <title>Aureibaculum luteum sp. nov. and Aureibaculum flavum sp. nov., novel members of the family Flavobacteriaceae isolated from Antarctic intertidal sediments.</title>
        <authorList>
            <person name="He X."/>
            <person name="Zhang X."/>
        </authorList>
    </citation>
    <scope>NUCLEOTIDE SEQUENCE [LARGE SCALE GENOMIC DNA]</scope>
    <source>
        <strain evidence="7 8">A20</strain>
    </source>
</reference>
<dbReference type="Proteomes" id="UP000623301">
    <property type="component" value="Unassembled WGS sequence"/>
</dbReference>
<dbReference type="EMBL" id="JAEHFJ010000004">
    <property type="protein sequence ID" value="MBJ2174489.1"/>
    <property type="molecule type" value="Genomic_DNA"/>
</dbReference>
<dbReference type="InterPro" id="IPR015424">
    <property type="entry name" value="PyrdxlP-dep_Trfase"/>
</dbReference>
<keyword evidence="8" id="KW-1185">Reference proteome</keyword>
<comment type="cofactor">
    <cofactor evidence="1 4">
        <name>pyridoxal 5'-phosphate</name>
        <dbReference type="ChEBI" id="CHEBI:597326"/>
    </cofactor>
</comment>
<accession>A0ABS0WR69</accession>
<gene>
    <name evidence="7" type="ORF">JBL43_09590</name>
</gene>
<keyword evidence="2" id="KW-0663">Pyridoxal phosphate</keyword>
<feature type="signal peptide" evidence="5">
    <location>
        <begin position="1"/>
        <end position="29"/>
    </location>
</feature>
<name>A0ABS0WR69_9FLAO</name>
<evidence type="ECO:0000256" key="1">
    <source>
        <dbReference type="ARBA" id="ARBA00001933"/>
    </source>
</evidence>
<protein>
    <submittedName>
        <fullName evidence="7">Aminotransferase class V-fold PLP-dependent enzyme</fullName>
    </submittedName>
</protein>
<dbReference type="PROSITE" id="PS00595">
    <property type="entry name" value="AA_TRANSFER_CLASS_5"/>
    <property type="match status" value="1"/>
</dbReference>
<dbReference type="InterPro" id="IPR006311">
    <property type="entry name" value="TAT_signal"/>
</dbReference>
<dbReference type="Gene3D" id="3.40.640.10">
    <property type="entry name" value="Type I PLP-dependent aspartate aminotransferase-like (Major domain)"/>
    <property type="match status" value="1"/>
</dbReference>
<comment type="caution">
    <text evidence="7">The sequence shown here is derived from an EMBL/GenBank/DDBJ whole genome shotgun (WGS) entry which is preliminary data.</text>
</comment>
<comment type="similarity">
    <text evidence="3">Belongs to the class-V pyridoxal-phosphate-dependent aminotransferase family.</text>
</comment>
<sequence>MNDNNNHRRKFIKIFSTAMAGFAVVPAFAATNLKKGNNNNNNNDISLVNDSSEDFWEKVKQEFIFADGLKYFNNASLGSSPVLVQRATRNFRETLDSFPSKYMWGGWDEEKEKTRKAVADFFSVSNEEIALIHNTTEGMNLIARSMDLKKGDEVILIDHEHTSGTIPWEVWQETKGVKLVRPKVPLLPKNKEELIAIYKKAITSKTKMISMCHMVNTNGMILPVKEVSEMAHKKGILVAVDGAQAAGMFRIDLHDLGCDFYTVSSHKWLFSPKGVGIFYSKKESQQYLKPLMVCKGYQDKTIRRLENYNTRNLPEVLGLGASINFLNTIGLEKIHNRTYELKEYFRNKVEGNPNLKLKTPADDNLSAAIQVVEVIGKPVSRVKTRLIDQYGIDCRPMSSFGLNAVRLSFAIYITKKDIDYLVSALESF</sequence>
<dbReference type="Gene3D" id="3.90.1150.10">
    <property type="entry name" value="Aspartate Aminotransferase, domain 1"/>
    <property type="match status" value="1"/>
</dbReference>
<dbReference type="RefSeq" id="WP_198841231.1">
    <property type="nucleotide sequence ID" value="NZ_JAEHFJ010000004.1"/>
</dbReference>
<dbReference type="InterPro" id="IPR015422">
    <property type="entry name" value="PyrdxlP-dep_Trfase_small"/>
</dbReference>
<dbReference type="InterPro" id="IPR000192">
    <property type="entry name" value="Aminotrans_V_dom"/>
</dbReference>
<evidence type="ECO:0000256" key="5">
    <source>
        <dbReference type="SAM" id="SignalP"/>
    </source>
</evidence>
<keyword evidence="7" id="KW-0032">Aminotransferase</keyword>
<keyword evidence="5" id="KW-0732">Signal</keyword>
<dbReference type="SUPFAM" id="SSF53383">
    <property type="entry name" value="PLP-dependent transferases"/>
    <property type="match status" value="1"/>
</dbReference>
<dbReference type="Pfam" id="PF00266">
    <property type="entry name" value="Aminotran_5"/>
    <property type="match status" value="1"/>
</dbReference>
<dbReference type="GO" id="GO:0008483">
    <property type="term" value="F:transaminase activity"/>
    <property type="evidence" value="ECO:0007669"/>
    <property type="project" value="UniProtKB-KW"/>
</dbReference>
<evidence type="ECO:0000256" key="3">
    <source>
        <dbReference type="RuleBase" id="RU004075"/>
    </source>
</evidence>
<feature type="chain" id="PRO_5046148343" evidence="5">
    <location>
        <begin position="30"/>
        <end position="428"/>
    </location>
</feature>
<dbReference type="InterPro" id="IPR020578">
    <property type="entry name" value="Aminotrans_V_PyrdxlP_BS"/>
</dbReference>